<proteinExistence type="predicted"/>
<dbReference type="AlphaFoldDB" id="A0A8J2ND04"/>
<feature type="compositionally biased region" description="Low complexity" evidence="1">
    <location>
        <begin position="156"/>
        <end position="178"/>
    </location>
</feature>
<dbReference type="EMBL" id="CAJSTJ010000152">
    <property type="protein sequence ID" value="CAG7563076.1"/>
    <property type="molecule type" value="Genomic_DNA"/>
</dbReference>
<dbReference type="Proteomes" id="UP000693738">
    <property type="component" value="Unassembled WGS sequence"/>
</dbReference>
<name>A0A8J2ND04_FUSEQ</name>
<feature type="region of interest" description="Disordered" evidence="1">
    <location>
        <begin position="156"/>
        <end position="190"/>
    </location>
</feature>
<accession>A0A8J2ND04</accession>
<reference evidence="2" key="1">
    <citation type="submission" date="2021-05" db="EMBL/GenBank/DDBJ databases">
        <authorList>
            <person name="Khan N."/>
        </authorList>
    </citation>
    <scope>NUCLEOTIDE SEQUENCE</scope>
</reference>
<organism evidence="2 3">
    <name type="scientific">Fusarium equiseti</name>
    <name type="common">Fusarium scirpi</name>
    <dbReference type="NCBI Taxonomy" id="61235"/>
    <lineage>
        <taxon>Eukaryota</taxon>
        <taxon>Fungi</taxon>
        <taxon>Dikarya</taxon>
        <taxon>Ascomycota</taxon>
        <taxon>Pezizomycotina</taxon>
        <taxon>Sordariomycetes</taxon>
        <taxon>Hypocreomycetidae</taxon>
        <taxon>Hypocreales</taxon>
        <taxon>Nectriaceae</taxon>
        <taxon>Fusarium</taxon>
        <taxon>Fusarium incarnatum-equiseti species complex</taxon>
    </lineage>
</organism>
<evidence type="ECO:0000313" key="3">
    <source>
        <dbReference type="Proteomes" id="UP000693738"/>
    </source>
</evidence>
<comment type="caution">
    <text evidence="2">The sequence shown here is derived from an EMBL/GenBank/DDBJ whole genome shotgun (WGS) entry which is preliminary data.</text>
</comment>
<gene>
    <name evidence="2" type="ORF">FEQUK3_LOCUS8810</name>
</gene>
<sequence length="213" mass="22310">MTTSVTQLLVIPNDALTLMGKVVGADATATTYVLECRKDDDECSRMKQTITLGPWAEKALATGAAKTGDLDVWISDKLEDGTPWTFSQHCEMSRSVAQKCTVSQGPIKDSKKYKTEDFPPQTHTDASGLREVYGPTYAYAEVTLTAGLEKLAAATATGSSAEETESTESTASQSGTSTVTADTPGETNGAGRSLLSPLAAVCAGTLAVMALWG</sequence>
<protein>
    <submittedName>
        <fullName evidence="2">Uncharacterized protein</fullName>
    </submittedName>
</protein>
<feature type="compositionally biased region" description="Basic and acidic residues" evidence="1">
    <location>
        <begin position="108"/>
        <end position="117"/>
    </location>
</feature>
<feature type="region of interest" description="Disordered" evidence="1">
    <location>
        <begin position="108"/>
        <end position="129"/>
    </location>
</feature>
<evidence type="ECO:0000313" key="2">
    <source>
        <dbReference type="EMBL" id="CAG7563076.1"/>
    </source>
</evidence>
<evidence type="ECO:0000256" key="1">
    <source>
        <dbReference type="SAM" id="MobiDB-lite"/>
    </source>
</evidence>